<gene>
    <name evidence="2" type="ORF">AVDCRST_MAG76-1082</name>
</gene>
<dbReference type="EMBL" id="CADCSZ010000063">
    <property type="protein sequence ID" value="CAA9228084.1"/>
    <property type="molecule type" value="Genomic_DNA"/>
</dbReference>
<organism evidence="2">
    <name type="scientific">uncultured Acidimicrobiales bacterium</name>
    <dbReference type="NCBI Taxonomy" id="310071"/>
    <lineage>
        <taxon>Bacteria</taxon>
        <taxon>Bacillati</taxon>
        <taxon>Actinomycetota</taxon>
        <taxon>Acidimicrobiia</taxon>
        <taxon>Acidimicrobiales</taxon>
        <taxon>environmental samples</taxon>
    </lineage>
</organism>
<protein>
    <recommendedName>
        <fullName evidence="1">Cyclic nucleotide-binding domain-containing protein</fullName>
    </recommendedName>
</protein>
<dbReference type="AlphaFoldDB" id="A0A6J4HP67"/>
<dbReference type="InterPro" id="IPR000595">
    <property type="entry name" value="cNMP-bd_dom"/>
</dbReference>
<dbReference type="PROSITE" id="PS50042">
    <property type="entry name" value="CNMP_BINDING_3"/>
    <property type="match status" value="1"/>
</dbReference>
<dbReference type="Pfam" id="PF00027">
    <property type="entry name" value="cNMP_binding"/>
    <property type="match status" value="1"/>
</dbReference>
<accession>A0A6J4HP67</accession>
<evidence type="ECO:0000259" key="1">
    <source>
        <dbReference type="PROSITE" id="PS50042"/>
    </source>
</evidence>
<proteinExistence type="predicted"/>
<dbReference type="Gene3D" id="2.60.120.10">
    <property type="entry name" value="Jelly Rolls"/>
    <property type="match status" value="1"/>
</dbReference>
<reference evidence="2" key="1">
    <citation type="submission" date="2020-02" db="EMBL/GenBank/DDBJ databases">
        <authorList>
            <person name="Meier V. D."/>
        </authorList>
    </citation>
    <scope>NUCLEOTIDE SEQUENCE</scope>
    <source>
        <strain evidence="2">AVDCRST_MAG76</strain>
    </source>
</reference>
<evidence type="ECO:0000313" key="2">
    <source>
        <dbReference type="EMBL" id="CAA9228084.1"/>
    </source>
</evidence>
<name>A0A6J4HP67_9ACTN</name>
<dbReference type="InterPro" id="IPR018490">
    <property type="entry name" value="cNMP-bd_dom_sf"/>
</dbReference>
<feature type="domain" description="Cyclic nucleotide-binding" evidence="1">
    <location>
        <begin position="222"/>
        <end position="309"/>
    </location>
</feature>
<sequence length="342" mass="36728">MSTTRHTAQATSISWIPSEAVEGMSRVAFERGLAHYDPPPPDQLGPDDLDRLRSGDRFRFANVLSAWIGVTRDGRIISSGQGGGGMLGSTTVGLGRRSATFAAVAYPDLRPDPEHGDGWVRFRQTSGGRTGLPAPRHVNRPPYVQLAAPTAWSTIELTLHVDGTSECRLAGASPFPRHWLYDERGQLVQKSGLIEFDSWYRAAFGRHTPWGDVDHETPTGALESHLERRLSSQVMADEGVRIQKVAEGTELMRQGDEGDELYLLLDGIVSVAVDGVVLAELGPGAVLGERAGLSGGRRTATVTALTPCRAAVTAAAALPVDAIAALAEEHRREDQGRPVSDT</sequence>
<dbReference type="SUPFAM" id="SSF51206">
    <property type="entry name" value="cAMP-binding domain-like"/>
    <property type="match status" value="1"/>
</dbReference>
<dbReference type="CDD" id="cd00038">
    <property type="entry name" value="CAP_ED"/>
    <property type="match status" value="1"/>
</dbReference>
<dbReference type="InterPro" id="IPR014710">
    <property type="entry name" value="RmlC-like_jellyroll"/>
</dbReference>
<dbReference type="SMART" id="SM00100">
    <property type="entry name" value="cNMP"/>
    <property type="match status" value="1"/>
</dbReference>